<dbReference type="Gene3D" id="3.20.20.450">
    <property type="entry name" value="EAL domain"/>
    <property type="match status" value="1"/>
</dbReference>
<evidence type="ECO:0000259" key="2">
    <source>
        <dbReference type="PROSITE" id="PS50110"/>
    </source>
</evidence>
<dbReference type="Proteomes" id="UP001157914">
    <property type="component" value="Unassembled WGS sequence"/>
</dbReference>
<dbReference type="SUPFAM" id="SSF141868">
    <property type="entry name" value="EAL domain-like"/>
    <property type="match status" value="1"/>
</dbReference>
<name>A0ABY1NG76_9HYPH</name>
<dbReference type="InterPro" id="IPR011006">
    <property type="entry name" value="CheY-like_superfamily"/>
</dbReference>
<protein>
    <submittedName>
        <fullName evidence="4">EAL domain, c-di-GMP-specific phosphodiesterase class I (Or its enzymatically inactive variant)</fullName>
    </submittedName>
</protein>
<dbReference type="CDD" id="cd01948">
    <property type="entry name" value="EAL"/>
    <property type="match status" value="1"/>
</dbReference>
<dbReference type="SUPFAM" id="SSF52172">
    <property type="entry name" value="CheY-like"/>
    <property type="match status" value="1"/>
</dbReference>
<gene>
    <name evidence="4" type="ORF">SAMN06265374_1034</name>
</gene>
<feature type="modified residue" description="4-aspartylphosphate" evidence="1">
    <location>
        <position position="55"/>
    </location>
</feature>
<dbReference type="InterPro" id="IPR001633">
    <property type="entry name" value="EAL_dom"/>
</dbReference>
<dbReference type="InterPro" id="IPR050706">
    <property type="entry name" value="Cyclic-di-GMP_PDE-like"/>
</dbReference>
<dbReference type="InterPro" id="IPR035919">
    <property type="entry name" value="EAL_sf"/>
</dbReference>
<feature type="domain" description="EAL" evidence="3">
    <location>
        <begin position="137"/>
        <end position="390"/>
    </location>
</feature>
<dbReference type="PROSITE" id="PS50110">
    <property type="entry name" value="RESPONSE_REGULATORY"/>
    <property type="match status" value="1"/>
</dbReference>
<keyword evidence="1" id="KW-0597">Phosphoprotein</keyword>
<comment type="caution">
    <text evidence="4">The sequence shown here is derived from an EMBL/GenBank/DDBJ whole genome shotgun (WGS) entry which is preliminary data.</text>
</comment>
<dbReference type="SMART" id="SM00052">
    <property type="entry name" value="EAL"/>
    <property type="match status" value="1"/>
</dbReference>
<dbReference type="EMBL" id="FXTT01000001">
    <property type="protein sequence ID" value="SMP08897.1"/>
    <property type="molecule type" value="Genomic_DNA"/>
</dbReference>
<keyword evidence="5" id="KW-1185">Reference proteome</keyword>
<dbReference type="Pfam" id="PF00072">
    <property type="entry name" value="Response_reg"/>
    <property type="match status" value="1"/>
</dbReference>
<sequence length="395" mass="43015">MGMAKILIVDDDPFITKLTTKILTKIGYDTVLAAEDGARGLEAVEAHGPDIIICDLNMPGMDGLEFLRHLAERNAACGIVLVSGEEKRILQTAAQLAEAHRLNVLGSLQKPIKPDPLKALLDTYAAQQEAAKRGPIDVLSLKDIQDGLKSGCIDVFFQPKVSVADRRIVGVEALARWRGADGRLIPPIAFVPVIEDNGLIDEMTRQVFEKSIAVLADWWRKGLEISVAVNFSVDSLTRYEVFDLVSQAIAKEQADPGYVTIEVTESRIMDDIAAPLEILTRLRMKGLGLAIDDYGTGASSMQQLKRIPFTELKIDRAFVAGAPQDEEARAMLESSVSLAKRLGLSTVAEGVETETEWDLVAKLGVDVVQGYFIAKPMPADEVFVWAQEQGGLTSS</sequence>
<dbReference type="InterPro" id="IPR001789">
    <property type="entry name" value="Sig_transdc_resp-reg_receiver"/>
</dbReference>
<organism evidence="4 5">
    <name type="scientific">Roseibium denhamense</name>
    <dbReference type="NCBI Taxonomy" id="76305"/>
    <lineage>
        <taxon>Bacteria</taxon>
        <taxon>Pseudomonadati</taxon>
        <taxon>Pseudomonadota</taxon>
        <taxon>Alphaproteobacteria</taxon>
        <taxon>Hyphomicrobiales</taxon>
        <taxon>Stappiaceae</taxon>
        <taxon>Roseibium</taxon>
    </lineage>
</organism>
<accession>A0ABY1NG76</accession>
<dbReference type="Gene3D" id="3.40.50.2300">
    <property type="match status" value="1"/>
</dbReference>
<dbReference type="PANTHER" id="PTHR33121">
    <property type="entry name" value="CYCLIC DI-GMP PHOSPHODIESTERASE PDEF"/>
    <property type="match status" value="1"/>
</dbReference>
<dbReference type="SMART" id="SM00448">
    <property type="entry name" value="REC"/>
    <property type="match status" value="1"/>
</dbReference>
<reference evidence="4 5" key="1">
    <citation type="submission" date="2017-05" db="EMBL/GenBank/DDBJ databases">
        <authorList>
            <person name="Varghese N."/>
            <person name="Submissions S."/>
        </authorList>
    </citation>
    <scope>NUCLEOTIDE SEQUENCE [LARGE SCALE GENOMIC DNA]</scope>
    <source>
        <strain evidence="4 5">DSM 15949</strain>
    </source>
</reference>
<proteinExistence type="predicted"/>
<dbReference type="PROSITE" id="PS50883">
    <property type="entry name" value="EAL"/>
    <property type="match status" value="1"/>
</dbReference>
<evidence type="ECO:0000313" key="4">
    <source>
        <dbReference type="EMBL" id="SMP08897.1"/>
    </source>
</evidence>
<dbReference type="PANTHER" id="PTHR33121:SF79">
    <property type="entry name" value="CYCLIC DI-GMP PHOSPHODIESTERASE PDED-RELATED"/>
    <property type="match status" value="1"/>
</dbReference>
<feature type="domain" description="Response regulatory" evidence="2">
    <location>
        <begin position="5"/>
        <end position="125"/>
    </location>
</feature>
<evidence type="ECO:0000256" key="1">
    <source>
        <dbReference type="PROSITE-ProRule" id="PRU00169"/>
    </source>
</evidence>
<evidence type="ECO:0000259" key="3">
    <source>
        <dbReference type="PROSITE" id="PS50883"/>
    </source>
</evidence>
<evidence type="ECO:0000313" key="5">
    <source>
        <dbReference type="Proteomes" id="UP001157914"/>
    </source>
</evidence>
<dbReference type="Pfam" id="PF00563">
    <property type="entry name" value="EAL"/>
    <property type="match status" value="1"/>
</dbReference>